<keyword evidence="19" id="KW-1185">Reference proteome</keyword>
<sequence>MADSLANSRAKRLKVDKHGRMSALEKLKQLKGKGSKHKYDVDELENVYDTVDESEYSERVLQRQEDDWIEDDGTGYVEDGREIFDDEDEIDDTYVAADSKESGRGLKRKARVAPLAAGKGNIRNLLGSMPTKKKEDVKISDDNILSDIMSDLDGTTSATAKPKPLVPNKINIVESNKREAQNYFKNLSSSIKKPTVTKEDPQEPEKISTIIIKESVAIPKTDSQTNKAPENSNGPTASKKSEWKIDKEIKKELEDSATQNIEEFQTQDFDFPDDFSNDAILEAPSVKDELPVSNTITDVAEEFLNEDFDIFPVKKETKELKPLTSNWSEQTNNQVVANYSSDVTLPLQTNKEGEKFLKFYWLDAWEDRFVKPGVVYLFGKVYVNPSNKKAGCASCCLVVKNVNRQMFLLPREYKLDPITLEPTDQEVTMMDVYQEFNSAVASELGLKEFKSRKVTKSYCFNLPDIPAQCDYLEVKYSATFPPPPAGKKYLTFSHIFGTNTTSLETFLLERKIKGPCWLEVKQVENVQAKVSWCKLEAACDKMECINVIRNDSDLEPPPIVIATLNMRTATDPKTNKTKILMLSCLAHNSFPIHKPPPNPPFHQHFCVITKCNEMWPLDLKQHLPQYKATKLTKCDSERELLNFFMVKFWKLDPDLVVGHDLHGFQQDLLIGNILDMRIPNWSRLGRLKRSVAPQKKFAAKDAFLGRLVCDIKISAMELIRARSFDLDTLCVNVLKMKEGDRLDIAIEDLPRYYENTNDLLQLVTLSMQDASYILKIMCELNVVPLALQITQIAGNIMSRTLMGGRSERNEFLLLHAFTEKNYIVPDKVYGKKAAEGDEDQEENATTNVSKKQGKKKAAYSGGLVLDPKKGFYDKLILLMDFNSLYPSIIQEYNICFTTIKRKVGATSDDDINNLVLPAPNTDFGVLPTQIRKLVESRREVKKLMKADLPTEQYMQYNIRQMALKLTANSMYGCLGFTHSRFYAKPLAALVTMKGREILMDTKEIVQKLNYEVVYGDTDSLMINTNCLDYDYVFKIGNDLKREINKKYKQIELDIDGVFKYLLLLKKKKYAAVVLSKNKNGEFVYTQEHKGLDIVRRDWSQLAAEAGKFILSQILSEQTADERLESIQNHLNKLKDDLVNGKMPLSLLTITKQLTKNPNEYADKNAQPHVQVALRLNAKNSRRFKKGDIVPYIICEDGTANSPTQRAYHIEELKSMDNLKIDFRYYLAHQLHPVISRICEPIEGMDPARVADCLGLDPSGYRQMIKKDNTNTDTYEVENDQEKYRYCKEFTFVCVNENCKMENRIRETFIKLDKDNVTFLEKCQNPKCSVKPIDYLACIQNQLSLQIRQYHSQYYAGWISCEDPACGYRTVRLPQTFASGYPLCRQCEKGVMFREYTEKDLYLQINFFQFLFDINKNNTSKIKIAPHVMSGYHVLKEMVEDSLAHSAYSIINLSKLFRFFNLNNKNGDKVKAELIEIDILPETEQIDALLEKGSY</sequence>
<dbReference type="SUPFAM" id="SSF90234">
    <property type="entry name" value="Zinc finger domain of DNA polymerase-alpha"/>
    <property type="match status" value="1"/>
</dbReference>
<dbReference type="InterPro" id="IPR042087">
    <property type="entry name" value="DNA_pol_B_thumb"/>
</dbReference>
<dbReference type="SUPFAM" id="SSF56672">
    <property type="entry name" value="DNA/RNA polymerases"/>
    <property type="match status" value="1"/>
</dbReference>
<dbReference type="EC" id="2.7.7.7" evidence="12"/>
<dbReference type="GO" id="GO:0003682">
    <property type="term" value="F:chromatin binding"/>
    <property type="evidence" value="ECO:0007669"/>
    <property type="project" value="TreeGrafter"/>
</dbReference>
<dbReference type="GO" id="GO:0033554">
    <property type="term" value="P:cellular response to stress"/>
    <property type="evidence" value="ECO:0007669"/>
    <property type="project" value="UniProtKB-ARBA"/>
</dbReference>
<keyword evidence="9 12" id="KW-0239">DNA-directed DNA polymerase</keyword>
<evidence type="ECO:0000313" key="18">
    <source>
        <dbReference type="EMBL" id="CAH0722864.1"/>
    </source>
</evidence>
<dbReference type="Pfam" id="PF00136">
    <property type="entry name" value="DNA_pol_B"/>
    <property type="match status" value="1"/>
</dbReference>
<dbReference type="InterPro" id="IPR023211">
    <property type="entry name" value="DNA_pol_palm_dom_sf"/>
</dbReference>
<keyword evidence="11" id="KW-0539">Nucleus</keyword>
<evidence type="ECO:0000256" key="3">
    <source>
        <dbReference type="ARBA" id="ARBA00022679"/>
    </source>
</evidence>
<dbReference type="InterPro" id="IPR006134">
    <property type="entry name" value="DNA-dir_DNA_pol_B_multi_dom"/>
</dbReference>
<dbReference type="SMART" id="SM00486">
    <property type="entry name" value="POLBc"/>
    <property type="match status" value="1"/>
</dbReference>
<accession>A0A8J9Y9X5</accession>
<feature type="non-terminal residue" evidence="18">
    <location>
        <position position="1494"/>
    </location>
</feature>
<dbReference type="FunFam" id="1.10.132.60:FF:000004">
    <property type="entry name" value="DNA polymerase"/>
    <property type="match status" value="1"/>
</dbReference>
<evidence type="ECO:0000256" key="4">
    <source>
        <dbReference type="ARBA" id="ARBA00022695"/>
    </source>
</evidence>
<dbReference type="InterPro" id="IPR006133">
    <property type="entry name" value="DNA-dir_DNA_pol_B_exonuc"/>
</dbReference>
<dbReference type="Gene3D" id="2.40.50.730">
    <property type="match status" value="1"/>
</dbReference>
<evidence type="ECO:0000256" key="10">
    <source>
        <dbReference type="ARBA" id="ARBA00023125"/>
    </source>
</evidence>
<dbReference type="Proteomes" id="UP000838878">
    <property type="component" value="Chromosome 3"/>
</dbReference>
<dbReference type="GO" id="GO:0000166">
    <property type="term" value="F:nucleotide binding"/>
    <property type="evidence" value="ECO:0007669"/>
    <property type="project" value="InterPro"/>
</dbReference>
<feature type="region of interest" description="Disordered" evidence="13">
    <location>
        <begin position="218"/>
        <end position="243"/>
    </location>
</feature>
<organism evidence="18 19">
    <name type="scientific">Brenthis ino</name>
    <name type="common">lesser marbled fritillary</name>
    <dbReference type="NCBI Taxonomy" id="405034"/>
    <lineage>
        <taxon>Eukaryota</taxon>
        <taxon>Metazoa</taxon>
        <taxon>Ecdysozoa</taxon>
        <taxon>Arthropoda</taxon>
        <taxon>Hexapoda</taxon>
        <taxon>Insecta</taxon>
        <taxon>Pterygota</taxon>
        <taxon>Neoptera</taxon>
        <taxon>Endopterygota</taxon>
        <taxon>Lepidoptera</taxon>
        <taxon>Glossata</taxon>
        <taxon>Ditrysia</taxon>
        <taxon>Papilionoidea</taxon>
        <taxon>Nymphalidae</taxon>
        <taxon>Heliconiinae</taxon>
        <taxon>Argynnini</taxon>
        <taxon>Brenthis</taxon>
    </lineage>
</organism>
<dbReference type="PANTHER" id="PTHR45861:SF1">
    <property type="entry name" value="DNA POLYMERASE ALPHA CATALYTIC SUBUNIT"/>
    <property type="match status" value="1"/>
</dbReference>
<feature type="domain" description="DNA polymerase alpha catalytic subunit N-terminal" evidence="17">
    <location>
        <begin position="24"/>
        <end position="85"/>
    </location>
</feature>
<evidence type="ECO:0000259" key="15">
    <source>
        <dbReference type="Pfam" id="PF03104"/>
    </source>
</evidence>
<feature type="domain" description="DNA-directed DNA polymerase family B exonuclease" evidence="15">
    <location>
        <begin position="494"/>
        <end position="728"/>
    </location>
</feature>
<evidence type="ECO:0000256" key="1">
    <source>
        <dbReference type="ARBA" id="ARBA00004123"/>
    </source>
</evidence>
<evidence type="ECO:0000256" key="5">
    <source>
        <dbReference type="ARBA" id="ARBA00022705"/>
    </source>
</evidence>
<keyword evidence="6" id="KW-0479">Metal-binding</keyword>
<keyword evidence="3 12" id="KW-0808">Transferase</keyword>
<dbReference type="Pfam" id="PF08996">
    <property type="entry name" value="zf-DNA_Pol"/>
    <property type="match status" value="1"/>
</dbReference>
<name>A0A8J9Y9X5_9NEOP</name>
<keyword evidence="7" id="KW-0863">Zinc-finger</keyword>
<dbReference type="GO" id="GO:0005658">
    <property type="term" value="C:alpha DNA polymerase:primase complex"/>
    <property type="evidence" value="ECO:0007669"/>
    <property type="project" value="UniProtKB-ARBA"/>
</dbReference>
<evidence type="ECO:0000259" key="14">
    <source>
        <dbReference type="Pfam" id="PF00136"/>
    </source>
</evidence>
<evidence type="ECO:0000313" key="19">
    <source>
        <dbReference type="Proteomes" id="UP000838878"/>
    </source>
</evidence>
<feature type="domain" description="Zinc finger DNA-directed DNA polymerase family B alpha" evidence="16">
    <location>
        <begin position="1278"/>
        <end position="1456"/>
    </location>
</feature>
<protein>
    <recommendedName>
        <fullName evidence="12">DNA polymerase</fullName>
        <ecNumber evidence="12">2.7.7.7</ecNumber>
    </recommendedName>
</protein>
<gene>
    <name evidence="18" type="ORF">BINO364_LOCUS8752</name>
</gene>
<dbReference type="GO" id="GO:0006272">
    <property type="term" value="P:leading strand elongation"/>
    <property type="evidence" value="ECO:0007669"/>
    <property type="project" value="TreeGrafter"/>
</dbReference>
<dbReference type="Gene3D" id="1.10.132.60">
    <property type="entry name" value="DNA polymerase family B, C-terminal domain"/>
    <property type="match status" value="1"/>
</dbReference>
<dbReference type="InterPro" id="IPR024647">
    <property type="entry name" value="DNA_pol_a_cat_su_N"/>
</dbReference>
<dbReference type="CDD" id="cd05532">
    <property type="entry name" value="POLBc_alpha"/>
    <property type="match status" value="1"/>
</dbReference>
<dbReference type="CDD" id="cd05776">
    <property type="entry name" value="DNA_polB_alpha_exo"/>
    <property type="match status" value="1"/>
</dbReference>
<dbReference type="InterPro" id="IPR017964">
    <property type="entry name" value="DNA-dir_DNA_pol_B_CS"/>
</dbReference>
<evidence type="ECO:0000259" key="17">
    <source>
        <dbReference type="Pfam" id="PF12254"/>
    </source>
</evidence>
<evidence type="ECO:0000256" key="9">
    <source>
        <dbReference type="ARBA" id="ARBA00022932"/>
    </source>
</evidence>
<comment type="subcellular location">
    <subcellularLocation>
        <location evidence="1">Nucleus</location>
    </subcellularLocation>
</comment>
<evidence type="ECO:0000259" key="16">
    <source>
        <dbReference type="Pfam" id="PF08996"/>
    </source>
</evidence>
<dbReference type="Gene3D" id="1.10.3200.20">
    <property type="entry name" value="DNA Polymerase alpha, zinc finger"/>
    <property type="match status" value="1"/>
</dbReference>
<reference evidence="18" key="1">
    <citation type="submission" date="2021-12" db="EMBL/GenBank/DDBJ databases">
        <authorList>
            <person name="Martin H S."/>
        </authorList>
    </citation>
    <scope>NUCLEOTIDE SEQUENCE</scope>
</reference>
<dbReference type="Gene3D" id="3.30.420.10">
    <property type="entry name" value="Ribonuclease H-like superfamily/Ribonuclease H"/>
    <property type="match status" value="1"/>
</dbReference>
<comment type="catalytic activity">
    <reaction evidence="12">
        <text>DNA(n) + a 2'-deoxyribonucleoside 5'-triphosphate = DNA(n+1) + diphosphate</text>
        <dbReference type="Rhea" id="RHEA:22508"/>
        <dbReference type="Rhea" id="RHEA-COMP:17339"/>
        <dbReference type="Rhea" id="RHEA-COMP:17340"/>
        <dbReference type="ChEBI" id="CHEBI:33019"/>
        <dbReference type="ChEBI" id="CHEBI:61560"/>
        <dbReference type="ChEBI" id="CHEBI:173112"/>
        <dbReference type="EC" id="2.7.7.7"/>
    </reaction>
</comment>
<dbReference type="SUPFAM" id="SSF53098">
    <property type="entry name" value="Ribonuclease H-like"/>
    <property type="match status" value="1"/>
</dbReference>
<feature type="domain" description="DNA-directed DNA polymerase family B multifunctional" evidence="14">
    <location>
        <begin position="796"/>
        <end position="1241"/>
    </location>
</feature>
<dbReference type="PRINTS" id="PR00106">
    <property type="entry name" value="DNAPOLB"/>
</dbReference>
<dbReference type="Gene3D" id="1.10.287.690">
    <property type="entry name" value="Helix hairpin bin"/>
    <property type="match status" value="1"/>
</dbReference>
<evidence type="ECO:0000256" key="7">
    <source>
        <dbReference type="ARBA" id="ARBA00022771"/>
    </source>
</evidence>
<evidence type="ECO:0000256" key="12">
    <source>
        <dbReference type="RuleBase" id="RU000442"/>
    </source>
</evidence>
<dbReference type="InterPro" id="IPR006172">
    <property type="entry name" value="DNA-dir_DNA_pol_B"/>
</dbReference>
<dbReference type="FunFam" id="1.10.287.690:FF:000003">
    <property type="entry name" value="DNA polymerase"/>
    <property type="match status" value="1"/>
</dbReference>
<dbReference type="InterPro" id="IPR043502">
    <property type="entry name" value="DNA/RNA_pol_sf"/>
</dbReference>
<dbReference type="GO" id="GO:1902975">
    <property type="term" value="P:mitotic DNA replication initiation"/>
    <property type="evidence" value="ECO:0007669"/>
    <property type="project" value="InterPro"/>
</dbReference>
<evidence type="ECO:0000256" key="13">
    <source>
        <dbReference type="SAM" id="MobiDB-lite"/>
    </source>
</evidence>
<dbReference type="GO" id="GO:0003887">
    <property type="term" value="F:DNA-directed DNA polymerase activity"/>
    <property type="evidence" value="ECO:0007669"/>
    <property type="project" value="UniProtKB-KW"/>
</dbReference>
<keyword evidence="8" id="KW-0862">Zinc</keyword>
<comment type="similarity">
    <text evidence="2 12">Belongs to the DNA polymerase type-B family.</text>
</comment>
<evidence type="ECO:0000256" key="6">
    <source>
        <dbReference type="ARBA" id="ARBA00022723"/>
    </source>
</evidence>
<keyword evidence="5 12" id="KW-0235">DNA replication</keyword>
<dbReference type="InterPro" id="IPR038256">
    <property type="entry name" value="Pol_alpha_znc_sf"/>
</dbReference>
<dbReference type="Gene3D" id="3.90.1600.10">
    <property type="entry name" value="Palm domain of DNA polymerase"/>
    <property type="match status" value="1"/>
</dbReference>
<dbReference type="EMBL" id="OV170223">
    <property type="protein sequence ID" value="CAH0722864.1"/>
    <property type="molecule type" value="Genomic_DNA"/>
</dbReference>
<dbReference type="InterPro" id="IPR045846">
    <property type="entry name" value="POLBc_alpha"/>
</dbReference>
<dbReference type="NCBIfam" id="TIGR00592">
    <property type="entry name" value="pol2"/>
    <property type="match status" value="1"/>
</dbReference>
<dbReference type="PANTHER" id="PTHR45861">
    <property type="entry name" value="DNA POLYMERASE ALPHA CATALYTIC SUBUNIT"/>
    <property type="match status" value="1"/>
</dbReference>
<dbReference type="Pfam" id="PF12254">
    <property type="entry name" value="DNA_pol_alpha_N"/>
    <property type="match status" value="1"/>
</dbReference>
<dbReference type="GO" id="GO:0008270">
    <property type="term" value="F:zinc ion binding"/>
    <property type="evidence" value="ECO:0007669"/>
    <property type="project" value="UniProtKB-KW"/>
</dbReference>
<dbReference type="GO" id="GO:0003697">
    <property type="term" value="F:single-stranded DNA binding"/>
    <property type="evidence" value="ECO:0007669"/>
    <property type="project" value="TreeGrafter"/>
</dbReference>
<dbReference type="PROSITE" id="PS00116">
    <property type="entry name" value="DNA_POLYMERASE_B"/>
    <property type="match status" value="1"/>
</dbReference>
<keyword evidence="4 12" id="KW-0548">Nucleotidyltransferase</keyword>
<dbReference type="Gene3D" id="3.30.70.2820">
    <property type="match status" value="1"/>
</dbReference>
<evidence type="ECO:0000256" key="8">
    <source>
        <dbReference type="ARBA" id="ARBA00022833"/>
    </source>
</evidence>
<dbReference type="GO" id="GO:0003688">
    <property type="term" value="F:DNA replication origin binding"/>
    <property type="evidence" value="ECO:0007669"/>
    <property type="project" value="TreeGrafter"/>
</dbReference>
<dbReference type="Pfam" id="PF03104">
    <property type="entry name" value="DNA_pol_B_exo1"/>
    <property type="match status" value="1"/>
</dbReference>
<dbReference type="FunFam" id="3.30.70.2820:FF:000001">
    <property type="entry name" value="DNA polymerase"/>
    <property type="match status" value="1"/>
</dbReference>
<dbReference type="InterPro" id="IPR015088">
    <property type="entry name" value="Znf_DNA-dir_DNA_pol_B_alpha"/>
</dbReference>
<dbReference type="GO" id="GO:0006273">
    <property type="term" value="P:lagging strand elongation"/>
    <property type="evidence" value="ECO:0007669"/>
    <property type="project" value="TreeGrafter"/>
</dbReference>
<feature type="compositionally biased region" description="Polar residues" evidence="13">
    <location>
        <begin position="221"/>
        <end position="236"/>
    </location>
</feature>
<dbReference type="OrthoDB" id="6755010at2759"/>
<proteinExistence type="inferred from homology"/>
<evidence type="ECO:0000256" key="2">
    <source>
        <dbReference type="ARBA" id="ARBA00005755"/>
    </source>
</evidence>
<keyword evidence="10 12" id="KW-0238">DNA-binding</keyword>
<dbReference type="InterPro" id="IPR036397">
    <property type="entry name" value="RNaseH_sf"/>
</dbReference>
<dbReference type="InterPro" id="IPR012337">
    <property type="entry name" value="RNaseH-like_sf"/>
</dbReference>
<evidence type="ECO:0000256" key="11">
    <source>
        <dbReference type="ARBA" id="ARBA00023242"/>
    </source>
</evidence>